<sequence>MDNIDVTQLPFEVRSKLAELELELSEGDITEKGYQKKKTKLLAPYLENQGESNGVVSSVPSGNPVSPQSGVRIPCGAVQLPGLTGNGLTNHHPQTTDAYPSTTEASGDDDDDGLEQSEVTTQQSGDGPAGANDSPVRPQRRYVREDNRYRSDIRDEAVKEALARNRRQRQEALLPSKRRDNGRLSAQAHTHDEQITDDSDEDVSSESSVAVVQNPAASHPTDEGASIPPSASQSFDGPGACSTRHSVDQSPHKASRSRNNPKNWYDQVPSSCEYLPGQPLNLQESSERNQRLQPPTADYSAGLSTADSFDQLAAQAAAQLGAAGYPSDMLEPMLSESNSLFIQQQIQNGHDSAAAQNMSQHASHDPQFIQPISTPSSSDKPRVFGGVSVLPQQPPQTTSLSTSQQPQPSSNASAPSSSFRSDLPADQNNTSSTPQFPPVSSSAAGRYIHQSSSASTTVQPGWDSPQVERSNNNHSMTNVSSGSQGDNRSQTGFVCQNRVSEKILQLVNTLKRPKRRPLPEYFLDEEDQVLMRPVVDPSAPRPRGVTSQPLRGEELVVPSGLPRNLESALQRYAGLSCKTPVLTCLDVSGRPTQVLTYAKLLQRSIRIAYMLLNKLGHRGEQSLKPRDRVALVYANNEPISFFAAFYGCILASVVPIAIEVPSARRDAACQSMGFLLSSQDARIILTSEQVYKALQRSPNGDIATFPGWPRVTWVNTDHHGGGSKPPKDWVPPDRLSNEETMYMEYTYSKDGSVHGVMVSRRAALAHCRALTVACNYSEEDVVVCVVDCRREMGLWHAVLTSVFNGLHVIFVPYSVMQVDPGSWLRMVTKYRASVAVVKSRDMHWALLAERDHPNVNLSSLRMLLVADGSNPWSLNSCDSFVQKFRSRGFLAEAICPAAGSPETLTLCLRRPPQTSHLSSPTTANGKVFPNGLQNATQSASAASAVRGVISIHSLTYGVVRVDSEDSLTSLTLQDCGQVLPGATAVVVRLGPKPTLCKTDELGEICLTADYTGSGYWGLRGQTGAHFHVEPLNEDGTPLNAPGSITYTRSGFLGFPGPASSGGLIFICGSIDGLLTVAGRRHNADDVIATVLAVQPTKIVYRGRIAVFSIELLKDERIVVVAELRQGFSDEAAFTWMSLVLQAVDSIHQVSIYCLALVHQNALPRTPFGGINYHAVKRLFSEGQLHPTALLLCPHSAIQNLPQPRQLRPSQVGPSAIMVGQVVQGVRMAEARGRPLVPPPNLSSGPSNAPDSGFQLLTEILAWRASHNPDDRLFTVYNQKGQEASSLTCAQLLRRAERLGSLLQEKGKATVGTVVALLYPPGTEMICAFYACLLIGAIPVPIRPPRLDQSTSGGTATPGSPSLTSLMSGPPGSGSTSGLSLLGLGGGGIGGQTTSGSIGSCSNIYIRPALPSFEASLELVWNVVRHSGASVIFTQQNIVKLLKSKEATGRIPFNHWPTILDSEENFRKKLNTHYEPKCPEQAVAYLDFAASTTGTLTGIRVTHQVVYALCRAQKIQCEFYPTREVVLSLDPYSGLGFTLWALTSVHCGHHSILVPPSVSEVVPDLWLNICSQRKVRDAFCSHFTMELATRHMTRQMSIMKQRDLSLSSLRSLVVVAEERPRVHLTATFTRLFAGFGLMARAVSTSFGCRVNLAISLQGASSPEGTTVYVDRISLKNDRVKLLEKGSPHSLCLMESGKLLPGVHVAIANPDTLGQCADSQLGEIWVSSPHNSTELLGPFDSASLSRAPGTTSQPVPGTNAAESLCAHLVTGDTERVYARTGFLGFVRRTDLTQSDGELHDAIFVVGSLEETIMLRGMRFHPVDIENTVMRAHKKICECAVFTWSNLLVVVAELVGEENEAMDLVHPITAHVLAEHQLIVGVVVVTDPGTVPVNPCGEKQRILLRDSFVNDKLDPIYVSYNM</sequence>
<dbReference type="EMBL" id="CAXLJL010000061">
    <property type="protein sequence ID" value="CAL5130323.1"/>
    <property type="molecule type" value="Genomic_DNA"/>
</dbReference>
<comment type="caution">
    <text evidence="4">The sequence shown here is derived from an EMBL/GenBank/DDBJ whole genome shotgun (WGS) entry which is preliminary data.</text>
</comment>
<feature type="region of interest" description="Disordered" evidence="2">
    <location>
        <begin position="1345"/>
        <end position="1376"/>
    </location>
</feature>
<dbReference type="InterPro" id="IPR000873">
    <property type="entry name" value="AMP-dep_synth/lig_dom"/>
</dbReference>
<dbReference type="FunFam" id="3.30.300.30:FF:000001">
    <property type="entry name" value="DIP2 disco-interacting protein 2 homolog C"/>
    <property type="match status" value="1"/>
</dbReference>
<dbReference type="SUPFAM" id="SSF56801">
    <property type="entry name" value="Acetyl-CoA synthetase-like"/>
    <property type="match status" value="3"/>
</dbReference>
<dbReference type="Pfam" id="PF00501">
    <property type="entry name" value="AMP-binding"/>
    <property type="match status" value="3"/>
</dbReference>
<dbReference type="InterPro" id="IPR025110">
    <property type="entry name" value="AMP-bd_C"/>
</dbReference>
<name>A0AAV2T1Q1_CALDB</name>
<evidence type="ECO:0000313" key="5">
    <source>
        <dbReference type="Proteomes" id="UP001497525"/>
    </source>
</evidence>
<dbReference type="Gene3D" id="3.30.300.30">
    <property type="match status" value="2"/>
</dbReference>
<dbReference type="InterPro" id="IPR042099">
    <property type="entry name" value="ANL_N_sf"/>
</dbReference>
<reference evidence="4" key="1">
    <citation type="submission" date="2024-06" db="EMBL/GenBank/DDBJ databases">
        <authorList>
            <person name="Liu X."/>
            <person name="Lenzi L."/>
            <person name="Haldenby T S."/>
            <person name="Uol C."/>
        </authorList>
    </citation>
    <scope>NUCLEOTIDE SEQUENCE</scope>
</reference>
<protein>
    <recommendedName>
        <fullName evidence="3">DMAP1-binding domain-containing protein</fullName>
    </recommendedName>
</protein>
<dbReference type="InterPro" id="IPR045851">
    <property type="entry name" value="AMP-bd_C_sf"/>
</dbReference>
<evidence type="ECO:0000313" key="4">
    <source>
        <dbReference type="EMBL" id="CAL5130323.1"/>
    </source>
</evidence>
<feature type="compositionally biased region" description="Acidic residues" evidence="2">
    <location>
        <begin position="106"/>
        <end position="115"/>
    </location>
</feature>
<proteinExistence type="inferred from homology"/>
<dbReference type="Pfam" id="PF06464">
    <property type="entry name" value="DMAP_binding"/>
    <property type="match status" value="1"/>
</dbReference>
<feature type="compositionally biased region" description="Basic and acidic residues" evidence="2">
    <location>
        <begin position="142"/>
        <end position="163"/>
    </location>
</feature>
<feature type="compositionally biased region" description="Polar residues" evidence="2">
    <location>
        <begin position="86"/>
        <end position="105"/>
    </location>
</feature>
<feature type="compositionally biased region" description="Acidic residues" evidence="2">
    <location>
        <begin position="195"/>
        <end position="204"/>
    </location>
</feature>
<feature type="domain" description="DMAP1-binding" evidence="3">
    <location>
        <begin position="5"/>
        <end position="107"/>
    </location>
</feature>
<dbReference type="PANTHER" id="PTHR22754:SF32">
    <property type="entry name" value="DISCO-INTERACTING PROTEIN 2"/>
    <property type="match status" value="1"/>
</dbReference>
<dbReference type="SMART" id="SM01137">
    <property type="entry name" value="DMAP_binding"/>
    <property type="match status" value="1"/>
</dbReference>
<organism evidence="4 5">
    <name type="scientific">Calicophoron daubneyi</name>
    <name type="common">Rumen fluke</name>
    <name type="synonym">Paramphistomum daubneyi</name>
    <dbReference type="NCBI Taxonomy" id="300641"/>
    <lineage>
        <taxon>Eukaryota</taxon>
        <taxon>Metazoa</taxon>
        <taxon>Spiralia</taxon>
        <taxon>Lophotrochozoa</taxon>
        <taxon>Platyhelminthes</taxon>
        <taxon>Trematoda</taxon>
        <taxon>Digenea</taxon>
        <taxon>Plagiorchiida</taxon>
        <taxon>Pronocephalata</taxon>
        <taxon>Paramphistomoidea</taxon>
        <taxon>Paramphistomidae</taxon>
        <taxon>Calicophoron</taxon>
    </lineage>
</organism>
<evidence type="ECO:0000256" key="2">
    <source>
        <dbReference type="SAM" id="MobiDB-lite"/>
    </source>
</evidence>
<dbReference type="Proteomes" id="UP001497525">
    <property type="component" value="Unassembled WGS sequence"/>
</dbReference>
<feature type="region of interest" description="Disordered" evidence="2">
    <location>
        <begin position="348"/>
        <end position="494"/>
    </location>
</feature>
<dbReference type="PANTHER" id="PTHR22754">
    <property type="entry name" value="DISCO-INTERACTING PROTEIN 2 DIP2 -RELATED"/>
    <property type="match status" value="1"/>
</dbReference>
<feature type="compositionally biased region" description="Polar residues" evidence="2">
    <location>
        <begin position="348"/>
        <end position="361"/>
    </location>
</feature>
<dbReference type="PROSITE" id="PS51912">
    <property type="entry name" value="DMAP1_BIND"/>
    <property type="match status" value="1"/>
</dbReference>
<evidence type="ECO:0000256" key="1">
    <source>
        <dbReference type="ARBA" id="ARBA00007735"/>
    </source>
</evidence>
<feature type="compositionally biased region" description="Low complexity" evidence="2">
    <location>
        <begin position="1356"/>
        <end position="1376"/>
    </location>
</feature>
<accession>A0AAV2T1Q1</accession>
<gene>
    <name evidence="4" type="ORF">CDAUBV1_LOCUS1938</name>
</gene>
<evidence type="ECO:0000259" key="3">
    <source>
        <dbReference type="PROSITE" id="PS51912"/>
    </source>
</evidence>
<dbReference type="Pfam" id="PF23024">
    <property type="entry name" value="AMP-dom_DIP2-like"/>
    <property type="match status" value="1"/>
</dbReference>
<feature type="compositionally biased region" description="Low complexity" evidence="2">
    <location>
        <begin position="387"/>
        <end position="418"/>
    </location>
</feature>
<feature type="compositionally biased region" description="Polar residues" evidence="2">
    <location>
        <begin position="467"/>
        <end position="494"/>
    </location>
</feature>
<feature type="region of interest" description="Disordered" evidence="2">
    <location>
        <begin position="49"/>
        <end position="303"/>
    </location>
</feature>
<dbReference type="InterPro" id="IPR010506">
    <property type="entry name" value="DMAP1-bd"/>
</dbReference>
<feature type="compositionally biased region" description="Low complexity" evidence="2">
    <location>
        <begin position="52"/>
        <end position="71"/>
    </location>
</feature>
<dbReference type="Gene3D" id="3.40.50.12780">
    <property type="entry name" value="N-terminal domain of ligase-like"/>
    <property type="match status" value="3"/>
</dbReference>
<feature type="compositionally biased region" description="Polar residues" evidence="2">
    <location>
        <begin position="426"/>
        <end position="459"/>
    </location>
</feature>
<comment type="similarity">
    <text evidence="1">Belongs to the DIP2 family.</text>
</comment>